<protein>
    <submittedName>
        <fullName evidence="3">Uncharacterized protein</fullName>
    </submittedName>
</protein>
<gene>
    <name evidence="3" type="ORF">LshimejAT787_0104840</name>
</gene>
<dbReference type="OrthoDB" id="276151at2759"/>
<proteinExistence type="predicted"/>
<evidence type="ECO:0000256" key="1">
    <source>
        <dbReference type="SAM" id="MobiDB-lite"/>
    </source>
</evidence>
<dbReference type="AlphaFoldDB" id="A0A9P3PCT0"/>
<keyword evidence="2" id="KW-0472">Membrane</keyword>
<evidence type="ECO:0000313" key="4">
    <source>
        <dbReference type="Proteomes" id="UP001063166"/>
    </source>
</evidence>
<feature type="region of interest" description="Disordered" evidence="1">
    <location>
        <begin position="487"/>
        <end position="545"/>
    </location>
</feature>
<feature type="compositionally biased region" description="Polar residues" evidence="1">
    <location>
        <begin position="504"/>
        <end position="528"/>
    </location>
</feature>
<dbReference type="EMBL" id="BRPK01000001">
    <property type="protein sequence ID" value="GLB33600.1"/>
    <property type="molecule type" value="Genomic_DNA"/>
</dbReference>
<feature type="transmembrane region" description="Helical" evidence="2">
    <location>
        <begin position="730"/>
        <end position="752"/>
    </location>
</feature>
<organism evidence="3 4">
    <name type="scientific">Lyophyllum shimeji</name>
    <name type="common">Hon-shimeji</name>
    <name type="synonym">Tricholoma shimeji</name>
    <dbReference type="NCBI Taxonomy" id="47721"/>
    <lineage>
        <taxon>Eukaryota</taxon>
        <taxon>Fungi</taxon>
        <taxon>Dikarya</taxon>
        <taxon>Basidiomycota</taxon>
        <taxon>Agaricomycotina</taxon>
        <taxon>Agaricomycetes</taxon>
        <taxon>Agaricomycetidae</taxon>
        <taxon>Agaricales</taxon>
        <taxon>Tricholomatineae</taxon>
        <taxon>Lyophyllaceae</taxon>
        <taxon>Lyophyllum</taxon>
    </lineage>
</organism>
<sequence>MTVCSLSYHALAPVFHSVTRNSPRGLLRASSRFSTTLSLSSDLVDAPPAPEPPALSPRAYLRERKFLELQDSLNRGGGPSRVWAYYTDLLNVLGYEKLPLEVHQAVLRRCTPPTAELRVSAAKRLLAGNRTSTPHIHEGRFQTIIRNIRALDQKPELDDYHFILEQFAAVGHHVGAMEVYKELTSMDVTPRTKTFGLCFQALAHCLTLPVPKQLESHRIAQTRSMLANLIADMQKLRIPFTSANLDLTIRILKENMDMETFEKLMKWGYGIDLSNPDRPPVEFLGSQTIRSDLGMAESVISGLPAPQPFSTAGLNTTLDILGRFGNVSKLIQTFEVLTAPLPRASQHMFSSFDDDDDFGVVESPVTLPHKPPHAYANITTYNTLLRHLCKAGHATLARHYLLEAIYFDTNTDMSLRRVVYKMPVERIYAPHFAINRGTLLPVFGESNRDKNHGLMRWLSTKIPGILKRKRQSLQYFTEFKKWLERGRSEKQTTEQSTTEKAVQANPTEVPSTSSSRPASRLQKSQTDSVFDVDLDAPPIPTPPPPKYFDINLHLRILERDIREIEAFAENLERVRGRNLQRLKERLGRRVWAGKDVWLSVENRRRKVTREEWQKIVGFKPRRSAEPSQRTPSVASIPTNRPASTFFQSNYVAPRQENKDLENMKPSRITFESSFGWARDGMRKTSRVPFSIPSEAMPPQRHLLLGLDIILLFKAAPMGRSGAVVRSRVEMSLLVVMSSMVVYLSPTSLYLVYNV</sequence>
<evidence type="ECO:0000313" key="3">
    <source>
        <dbReference type="EMBL" id="GLB33600.1"/>
    </source>
</evidence>
<name>A0A9P3PCT0_LYOSH</name>
<evidence type="ECO:0000256" key="2">
    <source>
        <dbReference type="SAM" id="Phobius"/>
    </source>
</evidence>
<comment type="caution">
    <text evidence="3">The sequence shown here is derived from an EMBL/GenBank/DDBJ whole genome shotgun (WGS) entry which is preliminary data.</text>
</comment>
<keyword evidence="2" id="KW-0812">Transmembrane</keyword>
<keyword evidence="2" id="KW-1133">Transmembrane helix</keyword>
<reference evidence="3" key="1">
    <citation type="submission" date="2022-07" db="EMBL/GenBank/DDBJ databases">
        <title>The genome of Lyophyllum shimeji provides insight into the initial evolution of ectomycorrhizal fungal genome.</title>
        <authorList>
            <person name="Kobayashi Y."/>
            <person name="Shibata T."/>
            <person name="Hirakawa H."/>
            <person name="Shigenobu S."/>
            <person name="Nishiyama T."/>
            <person name="Yamada A."/>
            <person name="Hasebe M."/>
            <person name="Kawaguchi M."/>
        </authorList>
    </citation>
    <scope>NUCLEOTIDE SEQUENCE</scope>
    <source>
        <strain evidence="3">AT787</strain>
    </source>
</reference>
<accession>A0A9P3PCT0</accession>
<keyword evidence="4" id="KW-1185">Reference proteome</keyword>
<dbReference type="Proteomes" id="UP001063166">
    <property type="component" value="Unassembled WGS sequence"/>
</dbReference>